<reference evidence="6 7" key="1">
    <citation type="submission" date="2022-06" db="EMBL/GenBank/DDBJ databases">
        <title>Halomicroarcula sp. a new haloarchaeum isolate from saline soil.</title>
        <authorList>
            <person name="Strakova D."/>
            <person name="Galisteo C."/>
            <person name="Sanchez-Porro C."/>
            <person name="Ventosa A."/>
        </authorList>
    </citation>
    <scope>NUCLEOTIDE SEQUENCE [LARGE SCALE GENOMIC DNA]</scope>
    <source>
        <strain evidence="6 7">S3CR25-11</strain>
    </source>
</reference>
<feature type="transmembrane region" description="Helical" evidence="5">
    <location>
        <begin position="79"/>
        <end position="100"/>
    </location>
</feature>
<sequence>MTELPLGLGAWYAHVAYVLLVAVGLFVLVNDENLVKKVIGLNIFQTGVFLFFVTSAYRLDGRAPLVTEPGPFVNPLPHVLILTAIVVGVAVTAVALTLVVRIYGEYGTLREDVIRSIREDDASAVAADREGQT</sequence>
<keyword evidence="7" id="KW-1185">Reference proteome</keyword>
<feature type="transmembrane region" description="Helical" evidence="5">
    <location>
        <begin position="41"/>
        <end position="59"/>
    </location>
</feature>
<comment type="caution">
    <text evidence="6">The sequence shown here is derived from an EMBL/GenBank/DDBJ whole genome shotgun (WGS) entry which is preliminary data.</text>
</comment>
<dbReference type="Pfam" id="PF00420">
    <property type="entry name" value="Oxidored_q2"/>
    <property type="match status" value="1"/>
</dbReference>
<keyword evidence="3 5" id="KW-1133">Transmembrane helix</keyword>
<dbReference type="PANTHER" id="PTHR34583">
    <property type="entry name" value="ANTIPORTER SUBUNIT MNHC2-RELATED"/>
    <property type="match status" value="1"/>
</dbReference>
<dbReference type="Proteomes" id="UP001268864">
    <property type="component" value="Unassembled WGS sequence"/>
</dbReference>
<dbReference type="InterPro" id="IPR050601">
    <property type="entry name" value="CPA3_antiporter_subunitC"/>
</dbReference>
<proteinExistence type="predicted"/>
<keyword evidence="2 5" id="KW-0812">Transmembrane</keyword>
<evidence type="ECO:0000256" key="3">
    <source>
        <dbReference type="ARBA" id="ARBA00022989"/>
    </source>
</evidence>
<evidence type="ECO:0000256" key="4">
    <source>
        <dbReference type="ARBA" id="ARBA00023136"/>
    </source>
</evidence>
<protein>
    <submittedName>
        <fullName evidence="6">Cation:proton antiporter subunit C</fullName>
    </submittedName>
</protein>
<evidence type="ECO:0000313" key="6">
    <source>
        <dbReference type="EMBL" id="MDS0282664.1"/>
    </source>
</evidence>
<name>A0ABU2FQI6_9EURY</name>
<keyword evidence="4 5" id="KW-0472">Membrane</keyword>
<dbReference type="Gene3D" id="1.10.287.3510">
    <property type="match status" value="1"/>
</dbReference>
<accession>A0ABU2FQI6</accession>
<evidence type="ECO:0000256" key="5">
    <source>
        <dbReference type="SAM" id="Phobius"/>
    </source>
</evidence>
<dbReference type="InterPro" id="IPR039428">
    <property type="entry name" value="NUOK/Mnh_C1-like"/>
</dbReference>
<evidence type="ECO:0000256" key="2">
    <source>
        <dbReference type="ARBA" id="ARBA00022692"/>
    </source>
</evidence>
<evidence type="ECO:0000256" key="1">
    <source>
        <dbReference type="ARBA" id="ARBA00004141"/>
    </source>
</evidence>
<comment type="subcellular location">
    <subcellularLocation>
        <location evidence="1">Membrane</location>
        <topology evidence="1">Multi-pass membrane protein</topology>
    </subcellularLocation>
</comment>
<dbReference type="EMBL" id="JAMQOS010000003">
    <property type="protein sequence ID" value="MDS0282664.1"/>
    <property type="molecule type" value="Genomic_DNA"/>
</dbReference>
<dbReference type="RefSeq" id="WP_310900495.1">
    <property type="nucleotide sequence ID" value="NZ_JAMQOS010000003.1"/>
</dbReference>
<dbReference type="NCBIfam" id="NF005621">
    <property type="entry name" value="PRK07375.1-6"/>
    <property type="match status" value="1"/>
</dbReference>
<evidence type="ECO:0000313" key="7">
    <source>
        <dbReference type="Proteomes" id="UP001268864"/>
    </source>
</evidence>
<feature type="transmembrane region" description="Helical" evidence="5">
    <location>
        <begin position="12"/>
        <end position="29"/>
    </location>
</feature>
<organism evidence="6 7">
    <name type="scientific">Haloarcula onubensis</name>
    <dbReference type="NCBI Taxonomy" id="2950539"/>
    <lineage>
        <taxon>Archaea</taxon>
        <taxon>Methanobacteriati</taxon>
        <taxon>Methanobacteriota</taxon>
        <taxon>Stenosarchaea group</taxon>
        <taxon>Halobacteria</taxon>
        <taxon>Halobacteriales</taxon>
        <taxon>Haloarculaceae</taxon>
        <taxon>Haloarcula</taxon>
    </lineage>
</organism>
<dbReference type="NCBIfam" id="NF005624">
    <property type="entry name" value="PRK07375.2-3"/>
    <property type="match status" value="1"/>
</dbReference>
<gene>
    <name evidence="6" type="ORF">NDI86_11055</name>
</gene>
<dbReference type="PANTHER" id="PTHR34583:SF3">
    <property type="entry name" value="MULTISUBUNIT SODIUM_HYDROGEN ANTIPORTER, MNHC SUBUNIT"/>
    <property type="match status" value="1"/>
</dbReference>